<dbReference type="PANTHER" id="PTHR34848:SF1">
    <property type="entry name" value="BIFUNCTIONAL ADENOSYLCOBALAMIN BIOSYNTHESIS PROTEIN COBU"/>
    <property type="match status" value="1"/>
</dbReference>
<dbReference type="InterPro" id="IPR003203">
    <property type="entry name" value="CobU/CobP"/>
</dbReference>
<keyword evidence="12 19" id="KW-0547">Nucleotide-binding</keyword>
<dbReference type="GO" id="GO:0043752">
    <property type="term" value="F:adenosylcobinamide kinase activity"/>
    <property type="evidence" value="ECO:0007669"/>
    <property type="project" value="UniProtKB-EC"/>
</dbReference>
<evidence type="ECO:0000256" key="2">
    <source>
        <dbReference type="ARBA" id="ARBA00000711"/>
    </source>
</evidence>
<keyword evidence="21" id="KW-1185">Reference proteome</keyword>
<feature type="binding site" evidence="19">
    <location>
        <position position="88"/>
    </location>
    <ligand>
        <name>GTP</name>
        <dbReference type="ChEBI" id="CHEBI:37565"/>
    </ligand>
</feature>
<evidence type="ECO:0000256" key="7">
    <source>
        <dbReference type="ARBA" id="ARBA00007490"/>
    </source>
</evidence>
<evidence type="ECO:0000256" key="16">
    <source>
        <dbReference type="ARBA" id="ARBA00029570"/>
    </source>
</evidence>
<evidence type="ECO:0000256" key="3">
    <source>
        <dbReference type="ARBA" id="ARBA00001522"/>
    </source>
</evidence>
<dbReference type="EC" id="2.7.1.156" evidence="8"/>
<comment type="catalytic activity">
    <reaction evidence="1">
        <text>adenosylcob(III)inamide + ATP = adenosylcob(III)inamide phosphate + ADP + H(+)</text>
        <dbReference type="Rhea" id="RHEA:15769"/>
        <dbReference type="ChEBI" id="CHEBI:2480"/>
        <dbReference type="ChEBI" id="CHEBI:15378"/>
        <dbReference type="ChEBI" id="CHEBI:30616"/>
        <dbReference type="ChEBI" id="CHEBI:58502"/>
        <dbReference type="ChEBI" id="CHEBI:456216"/>
        <dbReference type="EC" id="2.7.1.156"/>
    </reaction>
</comment>
<evidence type="ECO:0000256" key="8">
    <source>
        <dbReference type="ARBA" id="ARBA00012016"/>
    </source>
</evidence>
<evidence type="ECO:0000256" key="6">
    <source>
        <dbReference type="ARBA" id="ARBA00005159"/>
    </source>
</evidence>
<keyword evidence="20" id="KW-0548">Nucleotidyltransferase</keyword>
<evidence type="ECO:0000256" key="10">
    <source>
        <dbReference type="ARBA" id="ARBA00022573"/>
    </source>
</evidence>
<dbReference type="InterPro" id="IPR027417">
    <property type="entry name" value="P-loop_NTPase"/>
</dbReference>
<protein>
    <recommendedName>
        <fullName evidence="16">Adenosylcobinamide kinase</fullName>
        <ecNumber evidence="8">2.7.1.156</ecNumber>
        <ecNumber evidence="9">2.7.7.62</ecNumber>
    </recommendedName>
    <alternativeName>
        <fullName evidence="17">Adenosylcobinamide-phosphate guanylyltransferase</fullName>
    </alternativeName>
</protein>
<name>A0A9X7W334_9BACL</name>
<evidence type="ECO:0000256" key="9">
    <source>
        <dbReference type="ARBA" id="ARBA00012523"/>
    </source>
</evidence>
<feature type="binding site" evidence="19">
    <location>
        <position position="67"/>
    </location>
    <ligand>
        <name>GTP</name>
        <dbReference type="ChEBI" id="CHEBI:37565"/>
    </ligand>
</feature>
<keyword evidence="11 20" id="KW-0808">Transferase</keyword>
<keyword evidence="10" id="KW-0169">Cobalamin biosynthesis</keyword>
<evidence type="ECO:0000256" key="15">
    <source>
        <dbReference type="ARBA" id="ARBA00023134"/>
    </source>
</evidence>
<dbReference type="Gene3D" id="3.40.50.300">
    <property type="entry name" value="P-loop containing nucleotide triphosphate hydrolases"/>
    <property type="match status" value="1"/>
</dbReference>
<dbReference type="Pfam" id="PF02283">
    <property type="entry name" value="CobU"/>
    <property type="match status" value="1"/>
</dbReference>
<comment type="pathway">
    <text evidence="6">Cofactor biosynthesis; adenosylcobalamin biosynthesis; adenosylcobalamin from cob(II)yrinate a,c-diamide: step 5/7.</text>
</comment>
<dbReference type="AlphaFoldDB" id="A0A9X7W334"/>
<evidence type="ECO:0000256" key="1">
    <source>
        <dbReference type="ARBA" id="ARBA00000312"/>
    </source>
</evidence>
<dbReference type="KEGG" id="afx:JZ786_07535"/>
<gene>
    <name evidence="20" type="primary">cobU</name>
    <name evidence="20" type="ORF">JZ786_07535</name>
</gene>
<evidence type="ECO:0000256" key="19">
    <source>
        <dbReference type="PIRSR" id="PIRSR006135-2"/>
    </source>
</evidence>
<dbReference type="PIRSF" id="PIRSF006135">
    <property type="entry name" value="CobU"/>
    <property type="match status" value="1"/>
</dbReference>
<sequence>MVLGYTFVLGGARSGKSSFAEQLALRISEIYAMNVTYVATAQVSDDEMQERIQRHRSGRPSQWETAEIPLNVSYWLQTERAPQVILIDCLSLLLNNWMFLDGCDEEQVFARIDALVAAMAETEHRVIVVSNEVGQGIVPGDGVSRRYRDWLGVMNQKTAQCAEKVIWVVAGIPVDLRKLQVSLP</sequence>
<dbReference type="EMBL" id="CP071182">
    <property type="protein sequence ID" value="QSO49734.1"/>
    <property type="molecule type" value="Genomic_DNA"/>
</dbReference>
<dbReference type="GO" id="GO:0005524">
    <property type="term" value="F:ATP binding"/>
    <property type="evidence" value="ECO:0007669"/>
    <property type="project" value="UniProtKB-KW"/>
</dbReference>
<feature type="binding site" evidence="19">
    <location>
        <begin position="39"/>
        <end position="41"/>
    </location>
    <ligand>
        <name>GTP</name>
        <dbReference type="ChEBI" id="CHEBI:37565"/>
    </ligand>
</feature>
<comment type="pathway">
    <text evidence="5">Cofactor biosynthesis; adenosylcobalamin biosynthesis; adenosylcobalamin from cob(II)yrinate a,c-diamide: step 6/7.</text>
</comment>
<feature type="active site" description="GMP-histidine intermediate" evidence="18">
    <location>
        <position position="55"/>
    </location>
</feature>
<dbReference type="EC" id="2.7.7.62" evidence="9"/>
<dbReference type="GO" id="GO:0009236">
    <property type="term" value="P:cobalamin biosynthetic process"/>
    <property type="evidence" value="ECO:0007669"/>
    <property type="project" value="UniProtKB-KW"/>
</dbReference>
<organism evidence="20 21">
    <name type="scientific">Alicyclobacillus mengziensis</name>
    <dbReference type="NCBI Taxonomy" id="2931921"/>
    <lineage>
        <taxon>Bacteria</taxon>
        <taxon>Bacillati</taxon>
        <taxon>Bacillota</taxon>
        <taxon>Bacilli</taxon>
        <taxon>Bacillales</taxon>
        <taxon>Alicyclobacillaceae</taxon>
        <taxon>Alicyclobacillus</taxon>
    </lineage>
</organism>
<dbReference type="GO" id="GO:0005525">
    <property type="term" value="F:GTP binding"/>
    <property type="evidence" value="ECO:0007669"/>
    <property type="project" value="UniProtKB-KW"/>
</dbReference>
<dbReference type="Proteomes" id="UP000663505">
    <property type="component" value="Chromosome"/>
</dbReference>
<reference evidence="20 21" key="1">
    <citation type="submission" date="2021-02" db="EMBL/GenBank/DDBJ databases">
        <title>Alicyclobacillus curvatus sp. nov. and Alicyclobacillus mengziensis sp. nov., two acidophilic bacteria isolated from acid mine drainage.</title>
        <authorList>
            <person name="Huang Y."/>
        </authorList>
    </citation>
    <scope>NUCLEOTIDE SEQUENCE [LARGE SCALE GENOMIC DNA]</scope>
    <source>
        <strain evidence="20 21">S30H14</strain>
    </source>
</reference>
<evidence type="ECO:0000256" key="14">
    <source>
        <dbReference type="ARBA" id="ARBA00022840"/>
    </source>
</evidence>
<comment type="catalytic activity">
    <reaction evidence="2">
        <text>adenosylcob(III)inamide phosphate + GTP + H(+) = adenosylcob(III)inamide-GDP + diphosphate</text>
        <dbReference type="Rhea" id="RHEA:22712"/>
        <dbReference type="ChEBI" id="CHEBI:15378"/>
        <dbReference type="ChEBI" id="CHEBI:33019"/>
        <dbReference type="ChEBI" id="CHEBI:37565"/>
        <dbReference type="ChEBI" id="CHEBI:58502"/>
        <dbReference type="ChEBI" id="CHEBI:60487"/>
        <dbReference type="EC" id="2.7.7.62"/>
    </reaction>
</comment>
<comment type="similarity">
    <text evidence="7">Belongs to the CobU/CobP family.</text>
</comment>
<evidence type="ECO:0000313" key="20">
    <source>
        <dbReference type="EMBL" id="QSO49734.1"/>
    </source>
</evidence>
<proteinExistence type="inferred from homology"/>
<comment type="catalytic activity">
    <reaction evidence="3">
        <text>adenosylcob(III)inamide + GTP = adenosylcob(III)inamide phosphate + GDP + H(+)</text>
        <dbReference type="Rhea" id="RHEA:15765"/>
        <dbReference type="ChEBI" id="CHEBI:2480"/>
        <dbReference type="ChEBI" id="CHEBI:15378"/>
        <dbReference type="ChEBI" id="CHEBI:37565"/>
        <dbReference type="ChEBI" id="CHEBI:58189"/>
        <dbReference type="ChEBI" id="CHEBI:58502"/>
        <dbReference type="EC" id="2.7.1.156"/>
    </reaction>
</comment>
<dbReference type="PANTHER" id="PTHR34848">
    <property type="match status" value="1"/>
</dbReference>
<evidence type="ECO:0000256" key="13">
    <source>
        <dbReference type="ARBA" id="ARBA00022777"/>
    </source>
</evidence>
<accession>A0A9X7W334</accession>
<evidence type="ECO:0000256" key="18">
    <source>
        <dbReference type="PIRSR" id="PIRSR006135-1"/>
    </source>
</evidence>
<evidence type="ECO:0000256" key="11">
    <source>
        <dbReference type="ARBA" id="ARBA00022679"/>
    </source>
</evidence>
<evidence type="ECO:0000256" key="4">
    <source>
        <dbReference type="ARBA" id="ARBA00003889"/>
    </source>
</evidence>
<evidence type="ECO:0000256" key="5">
    <source>
        <dbReference type="ARBA" id="ARBA00004692"/>
    </source>
</evidence>
<dbReference type="SUPFAM" id="SSF52540">
    <property type="entry name" value="P-loop containing nucleoside triphosphate hydrolases"/>
    <property type="match status" value="1"/>
</dbReference>
<evidence type="ECO:0000256" key="17">
    <source>
        <dbReference type="ARBA" id="ARBA00030571"/>
    </source>
</evidence>
<feature type="binding site" evidence="19">
    <location>
        <begin position="10"/>
        <end position="17"/>
    </location>
    <ligand>
        <name>GTP</name>
        <dbReference type="ChEBI" id="CHEBI:37565"/>
    </ligand>
</feature>
<comment type="function">
    <text evidence="4">Catalyzes ATP-dependent phosphorylation of adenosylcobinamide and addition of GMP to adenosylcobinamide phosphate.</text>
</comment>
<dbReference type="CDD" id="cd00544">
    <property type="entry name" value="CobU"/>
    <property type="match status" value="1"/>
</dbReference>
<evidence type="ECO:0000256" key="12">
    <source>
        <dbReference type="ARBA" id="ARBA00022741"/>
    </source>
</evidence>
<keyword evidence="14" id="KW-0067">ATP-binding</keyword>
<dbReference type="GO" id="GO:0008820">
    <property type="term" value="F:cobinamide phosphate guanylyltransferase activity"/>
    <property type="evidence" value="ECO:0007669"/>
    <property type="project" value="UniProtKB-EC"/>
</dbReference>
<keyword evidence="13 20" id="KW-0418">Kinase</keyword>
<evidence type="ECO:0000313" key="21">
    <source>
        <dbReference type="Proteomes" id="UP000663505"/>
    </source>
</evidence>
<keyword evidence="15 19" id="KW-0342">GTP-binding</keyword>
<feature type="binding site" evidence="19">
    <location>
        <begin position="56"/>
        <end position="59"/>
    </location>
    <ligand>
        <name>GTP</name>
        <dbReference type="ChEBI" id="CHEBI:37565"/>
    </ligand>
</feature>
<dbReference type="NCBIfam" id="NF004469">
    <property type="entry name" value="PRK05800.1"/>
    <property type="match status" value="1"/>
</dbReference>